<dbReference type="PROSITE" id="PS00018">
    <property type="entry name" value="EF_HAND_1"/>
    <property type="match status" value="1"/>
</dbReference>
<dbReference type="SUPFAM" id="SSF47473">
    <property type="entry name" value="EF-hand"/>
    <property type="match status" value="1"/>
</dbReference>
<dbReference type="Gene3D" id="2.60.40.10">
    <property type="entry name" value="Immunoglobulins"/>
    <property type="match status" value="6"/>
</dbReference>
<feature type="domain" description="Fibronectin type-III" evidence="5">
    <location>
        <begin position="893"/>
        <end position="988"/>
    </location>
</feature>
<feature type="domain" description="EF-hand" evidence="4">
    <location>
        <begin position="1000"/>
        <end position="1035"/>
    </location>
</feature>
<dbReference type="InterPro" id="IPR002048">
    <property type="entry name" value="EF_hand_dom"/>
</dbReference>
<dbReference type="Proteomes" id="UP001178507">
    <property type="component" value="Unassembled WGS sequence"/>
</dbReference>
<dbReference type="InterPro" id="IPR018247">
    <property type="entry name" value="EF_Hand_1_Ca_BS"/>
</dbReference>
<evidence type="ECO:0000259" key="5">
    <source>
        <dbReference type="PROSITE" id="PS50853"/>
    </source>
</evidence>
<feature type="region of interest" description="Disordered" evidence="3">
    <location>
        <begin position="1069"/>
        <end position="1109"/>
    </location>
</feature>
<dbReference type="InterPro" id="IPR011992">
    <property type="entry name" value="EF-hand-dom_pair"/>
</dbReference>
<keyword evidence="2" id="KW-0106">Calcium</keyword>
<dbReference type="PROSITE" id="PS50853">
    <property type="entry name" value="FN3"/>
    <property type="match status" value="5"/>
</dbReference>
<keyword evidence="7" id="KW-1185">Reference proteome</keyword>
<dbReference type="EMBL" id="CAUJNA010003328">
    <property type="protein sequence ID" value="CAJ1399218.1"/>
    <property type="molecule type" value="Genomic_DNA"/>
</dbReference>
<proteinExistence type="predicted"/>
<keyword evidence="1" id="KW-0677">Repeat</keyword>
<dbReference type="CDD" id="cd00063">
    <property type="entry name" value="FN3"/>
    <property type="match status" value="6"/>
</dbReference>
<evidence type="ECO:0000259" key="4">
    <source>
        <dbReference type="PROSITE" id="PS50222"/>
    </source>
</evidence>
<feature type="domain" description="Fibronectin type-III" evidence="5">
    <location>
        <begin position="800"/>
        <end position="890"/>
    </location>
</feature>
<dbReference type="InterPro" id="IPR013783">
    <property type="entry name" value="Ig-like_fold"/>
</dbReference>
<reference evidence="6" key="1">
    <citation type="submission" date="2023-08" db="EMBL/GenBank/DDBJ databases">
        <authorList>
            <person name="Chen Y."/>
            <person name="Shah S."/>
            <person name="Dougan E. K."/>
            <person name="Thang M."/>
            <person name="Chan C."/>
        </authorList>
    </citation>
    <scope>NUCLEOTIDE SEQUENCE</scope>
</reference>
<dbReference type="Gene3D" id="1.10.238.10">
    <property type="entry name" value="EF-hand"/>
    <property type="match status" value="1"/>
</dbReference>
<evidence type="ECO:0000256" key="3">
    <source>
        <dbReference type="SAM" id="MobiDB-lite"/>
    </source>
</evidence>
<organism evidence="6 7">
    <name type="scientific">Effrenium voratum</name>
    <dbReference type="NCBI Taxonomy" id="2562239"/>
    <lineage>
        <taxon>Eukaryota</taxon>
        <taxon>Sar</taxon>
        <taxon>Alveolata</taxon>
        <taxon>Dinophyceae</taxon>
        <taxon>Suessiales</taxon>
        <taxon>Symbiodiniaceae</taxon>
        <taxon>Effrenium</taxon>
    </lineage>
</organism>
<name>A0AA36NEH2_9DINO</name>
<evidence type="ECO:0000256" key="2">
    <source>
        <dbReference type="ARBA" id="ARBA00022837"/>
    </source>
</evidence>
<feature type="domain" description="Fibronectin type-III" evidence="5">
    <location>
        <begin position="613"/>
        <end position="708"/>
    </location>
</feature>
<dbReference type="PRINTS" id="PR00014">
    <property type="entry name" value="FNTYPEIII"/>
</dbReference>
<sequence>MDVVPALPFGVAELREWLLARCWTLDEAFQDCREELTYAELRGLFAVPSPGLSDSWRAGENPERVDFLAPVPEEHELLPSRPARLEAGILKLFIGLQDGQGCTEDAATIPKRQLLFALSRAAPREGFRSWSQRALLQGIQDLELNRESFCEAVVLQNGHVEDAKEWFQLLCASRAKARLPPGYLAQAALRPRLAGACDAAEPWQLQELAVRLISVWGDLSTAFRLGPAQDELDGRCSSPATQMAKTHAAKLGRPRKLSARQWQRALRGKPACQLLSEVEARTESERLAGLSPLDRLFPNLSDRLLVNKNLWLPGELIWVSYNLSDFGYWGCGGLPPLVQGKLQLGRQPFVALVPQPEMAGHEEPVPASRAPLDPFGGAVPLRAPRACAALACWQLRLFASEDGETPLTALSQPLFIQVMSVPPAPPSDVTLAEQTKDTLTVTWAETLRDGGSDLLHYELGLWQDGEAVETIQTSEPPLTVPGLKPGKSYVVRVRSVNSLGPSPWSPVLAASAVKTVPVPGQLAAPFPVEVGTSDVLLRWVPEPGFRVGCHLLRAEPQDADGEELVQKCDGGRTEMLFTGLANFTRYRFSIAALNSHGRGPWSSSVEACTQPDLPGAPQLLSCEVDHSSLHIKWKPPTYQASGVLDYVLRASGLDPNQASEILVAAPPARVDGLLGNTTYRVSVAARNVAGVGDSAILEVTMPVRAPSAPRSFEMQQRLRWQPPADNGGAPVEKYILQVAGPEGEREITCFGDDGEPGWKGACLPSLGSATEYRLALAAVNAAGRSEFAQCQLRTAAVPGPPEPPRVLRQLNNLRLRWKMLKDCEDPVLQYEVRVALSDKRILAQTVVEGLQVKLAGLELGGSYCAQLRAQTAAGWSPWSRWSTPRCCAQVPGRPSPPRPLVQRSAWSLFVEWDVPESDSHLLEYELWCGQGSSGPAPTEGRRIRATRTAAKVTGLTASTRYVFRVRALNDSGWSPWSGPSEVACTSDARSTAAILSAVWRHFGGIEAAFRAFDRDADGCISRNDFVFGLGLVLSVPMEQRMRMFEAAGRSCLAYEDFAALFPRSHLSLPSPLPGRSPRPSRAGSPDAGAKSPCPRGSPRALKLGCRGGG</sequence>
<protein>
    <submittedName>
        <fullName evidence="6">Uncharacterized protein</fullName>
    </submittedName>
</protein>
<dbReference type="PANTHER" id="PTHR46708:SF2">
    <property type="entry name" value="FIBRONECTIN TYPE-III DOMAIN-CONTAINING PROTEIN"/>
    <property type="match status" value="1"/>
</dbReference>
<feature type="domain" description="Fibronectin type-III" evidence="5">
    <location>
        <begin position="521"/>
        <end position="612"/>
    </location>
</feature>
<evidence type="ECO:0000313" key="7">
    <source>
        <dbReference type="Proteomes" id="UP001178507"/>
    </source>
</evidence>
<dbReference type="GO" id="GO:0005509">
    <property type="term" value="F:calcium ion binding"/>
    <property type="evidence" value="ECO:0007669"/>
    <property type="project" value="InterPro"/>
</dbReference>
<dbReference type="InterPro" id="IPR036116">
    <property type="entry name" value="FN3_sf"/>
</dbReference>
<evidence type="ECO:0000256" key="1">
    <source>
        <dbReference type="ARBA" id="ARBA00022737"/>
    </source>
</evidence>
<dbReference type="InterPro" id="IPR050991">
    <property type="entry name" value="ECM_Regulatory_Proteins"/>
</dbReference>
<evidence type="ECO:0000313" key="6">
    <source>
        <dbReference type="EMBL" id="CAJ1399218.1"/>
    </source>
</evidence>
<gene>
    <name evidence="6" type="ORF">EVOR1521_LOCUS22793</name>
</gene>
<dbReference type="AlphaFoldDB" id="A0AA36NEH2"/>
<feature type="domain" description="Fibronectin type-III" evidence="5">
    <location>
        <begin position="425"/>
        <end position="518"/>
    </location>
</feature>
<dbReference type="PANTHER" id="PTHR46708">
    <property type="entry name" value="TENASCIN"/>
    <property type="match status" value="1"/>
</dbReference>
<dbReference type="InterPro" id="IPR003961">
    <property type="entry name" value="FN3_dom"/>
</dbReference>
<dbReference type="SMART" id="SM00060">
    <property type="entry name" value="FN3"/>
    <property type="match status" value="6"/>
</dbReference>
<comment type="caution">
    <text evidence="6">The sequence shown here is derived from an EMBL/GenBank/DDBJ whole genome shotgun (WGS) entry which is preliminary data.</text>
</comment>
<dbReference type="SUPFAM" id="SSF49265">
    <property type="entry name" value="Fibronectin type III"/>
    <property type="match status" value="3"/>
</dbReference>
<dbReference type="PROSITE" id="PS50222">
    <property type="entry name" value="EF_HAND_2"/>
    <property type="match status" value="1"/>
</dbReference>
<accession>A0AA36NEH2</accession>
<dbReference type="Pfam" id="PF00041">
    <property type="entry name" value="fn3"/>
    <property type="match status" value="5"/>
</dbReference>